<dbReference type="InterPro" id="IPR002575">
    <property type="entry name" value="Aminoglycoside_PTrfase"/>
</dbReference>
<dbReference type="Gene3D" id="3.90.1200.10">
    <property type="match status" value="1"/>
</dbReference>
<dbReference type="EMBL" id="CM000914">
    <property type="protein sequence ID" value="EFG03870.2"/>
    <property type="molecule type" value="Genomic_DNA"/>
</dbReference>
<keyword evidence="3" id="KW-1185">Reference proteome</keyword>
<gene>
    <name evidence="2" type="ORF">SCLAV_p0380</name>
</gene>
<dbReference type="RefSeq" id="WP_003963061.1">
    <property type="nucleotide sequence ID" value="NZ_CM000914.1"/>
</dbReference>
<dbReference type="Proteomes" id="UP000002357">
    <property type="component" value="Plasmid pSCL4"/>
</dbReference>
<reference evidence="2 3" key="1">
    <citation type="journal article" date="2010" name="Genome Biol. Evol.">
        <title>The sequence of a 1.8-mb bacterial linear plasmid reveals a rich evolutionary reservoir of secondary metabolic pathways.</title>
        <authorList>
            <person name="Medema M.H."/>
            <person name="Trefzer A."/>
            <person name="Kovalchuk A."/>
            <person name="van den Berg M."/>
            <person name="Mueller U."/>
            <person name="Heijne W."/>
            <person name="Wu L."/>
            <person name="Alam M.T."/>
            <person name="Ronning C.M."/>
            <person name="Nierman W.C."/>
            <person name="Bovenberg R.A.L."/>
            <person name="Breitling R."/>
            <person name="Takano E."/>
        </authorList>
    </citation>
    <scope>NUCLEOTIDE SEQUENCE [LARGE SCALE GENOMIC DNA]</scope>
    <source>
        <strain evidence="3">ATCC 27064 / DSM 738 / JCM 4710 / NBRC 13307 / NCIMB 12785 / NRRL 3585 / VKM Ac-602</strain>
        <plasmid evidence="2">pSCL4</plasmid>
    </source>
</reference>
<dbReference type="Gene3D" id="3.30.200.20">
    <property type="entry name" value="Phosphorylase Kinase, domain 1"/>
    <property type="match status" value="1"/>
</dbReference>
<keyword evidence="2" id="KW-0808">Transferase</keyword>
<evidence type="ECO:0000313" key="2">
    <source>
        <dbReference type="EMBL" id="EFG03870.2"/>
    </source>
</evidence>
<geneLocation type="plasmid" evidence="2 3">
    <name>pSCL4</name>
</geneLocation>
<protein>
    <submittedName>
        <fullName evidence="2">Aminoglycoside phosphotransferase</fullName>
    </submittedName>
</protein>
<dbReference type="GO" id="GO:0016740">
    <property type="term" value="F:transferase activity"/>
    <property type="evidence" value="ECO:0007669"/>
    <property type="project" value="UniProtKB-KW"/>
</dbReference>
<dbReference type="GeneID" id="93733547"/>
<evidence type="ECO:0000313" key="3">
    <source>
        <dbReference type="Proteomes" id="UP000002357"/>
    </source>
</evidence>
<dbReference type="SUPFAM" id="SSF56112">
    <property type="entry name" value="Protein kinase-like (PK-like)"/>
    <property type="match status" value="1"/>
</dbReference>
<sequence>MPTPTAHTAAPDPATELGALLETAYDLDGVRLTRLPAGQNTINYRADDAGGVLFVKHYLPGTDLAAEREAIGQSRLAGEHGVPVAVPRPTRTGGTIATTDQLAVSVWEWMPGRTVEDGLTPGQQEAAGRTLGLLHTAFADHPAAAGGESRRLAKWRTTDPAAKATATVDQLLDSIADRPTPDSFDTEAVRTLTERRAALGHLPGLIAGLPDGMTTQVLHGDYSAVNLHFDGDTLTGVLDFLPPAPELIAYELGRIAFDPRTVVHDPDWIGAGVRLVDAYRRANPHHTAADTTGCARIALIQLTTSLYGVKDHYLKPGLLQDDLDAFWLLRHEAATRLLDQLPDVEQALAEAAGPQ</sequence>
<dbReference type="eggNOG" id="ENOG50346UH">
    <property type="taxonomic scope" value="Bacteria"/>
</dbReference>
<evidence type="ECO:0000259" key="1">
    <source>
        <dbReference type="Pfam" id="PF01636"/>
    </source>
</evidence>
<accession>D5SIX7</accession>
<dbReference type="OrthoDB" id="3281564at2"/>
<proteinExistence type="predicted"/>
<feature type="domain" description="Aminoglycoside phosphotransferase" evidence="1">
    <location>
        <begin position="32"/>
        <end position="279"/>
    </location>
</feature>
<organism evidence="2 3">
    <name type="scientific">Streptomyces clavuligerus</name>
    <dbReference type="NCBI Taxonomy" id="1901"/>
    <lineage>
        <taxon>Bacteria</taxon>
        <taxon>Bacillati</taxon>
        <taxon>Actinomycetota</taxon>
        <taxon>Actinomycetes</taxon>
        <taxon>Kitasatosporales</taxon>
        <taxon>Streptomycetaceae</taxon>
        <taxon>Streptomyces</taxon>
    </lineage>
</organism>
<dbReference type="Pfam" id="PF01636">
    <property type="entry name" value="APH"/>
    <property type="match status" value="1"/>
</dbReference>
<name>D5SIX7_STRCL</name>
<keyword evidence="2" id="KW-0614">Plasmid</keyword>
<dbReference type="AlphaFoldDB" id="D5SIX7"/>
<dbReference type="InterPro" id="IPR011009">
    <property type="entry name" value="Kinase-like_dom_sf"/>
</dbReference>